<sequence>MPQQLKIRTFYFDLTIKKIRVEHSDVGSTTEISARKELFDLITDLVKDKDEIFITKSIEGGN</sequence>
<protein>
    <submittedName>
        <fullName evidence="1">Uncharacterized protein</fullName>
    </submittedName>
</protein>
<accession>A0A0F9E7F5</accession>
<gene>
    <name evidence="1" type="ORF">LCGC14_2188070</name>
</gene>
<organism evidence="1">
    <name type="scientific">marine sediment metagenome</name>
    <dbReference type="NCBI Taxonomy" id="412755"/>
    <lineage>
        <taxon>unclassified sequences</taxon>
        <taxon>metagenomes</taxon>
        <taxon>ecological metagenomes</taxon>
    </lineage>
</organism>
<name>A0A0F9E7F5_9ZZZZ</name>
<evidence type="ECO:0000313" key="1">
    <source>
        <dbReference type="EMBL" id="KKL62151.1"/>
    </source>
</evidence>
<reference evidence="1" key="1">
    <citation type="journal article" date="2015" name="Nature">
        <title>Complex archaea that bridge the gap between prokaryotes and eukaryotes.</title>
        <authorList>
            <person name="Spang A."/>
            <person name="Saw J.H."/>
            <person name="Jorgensen S.L."/>
            <person name="Zaremba-Niedzwiedzka K."/>
            <person name="Martijn J."/>
            <person name="Lind A.E."/>
            <person name="van Eijk R."/>
            <person name="Schleper C."/>
            <person name="Guy L."/>
            <person name="Ettema T.J."/>
        </authorList>
    </citation>
    <scope>NUCLEOTIDE SEQUENCE</scope>
</reference>
<dbReference type="EMBL" id="LAZR01028582">
    <property type="protein sequence ID" value="KKL62151.1"/>
    <property type="molecule type" value="Genomic_DNA"/>
</dbReference>
<dbReference type="AlphaFoldDB" id="A0A0F9E7F5"/>
<comment type="caution">
    <text evidence="1">The sequence shown here is derived from an EMBL/GenBank/DDBJ whole genome shotgun (WGS) entry which is preliminary data.</text>
</comment>
<proteinExistence type="predicted"/>